<dbReference type="AlphaFoldDB" id="A0A6J7AKB5"/>
<evidence type="ECO:0000313" key="1">
    <source>
        <dbReference type="EMBL" id="CAB4833364.1"/>
    </source>
</evidence>
<proteinExistence type="predicted"/>
<protein>
    <submittedName>
        <fullName evidence="1">Unannotated protein</fullName>
    </submittedName>
</protein>
<accession>A0A6J7AKB5</accession>
<dbReference type="EMBL" id="CAFABH010000041">
    <property type="protein sequence ID" value="CAB4833364.1"/>
    <property type="molecule type" value="Genomic_DNA"/>
</dbReference>
<gene>
    <name evidence="1" type="ORF">UFOPK3174_01465</name>
</gene>
<name>A0A6J7AKB5_9ZZZZ</name>
<sequence>MSQVGTNQHRKRSTDKEDDYRCDEILNSYDFMVCCVTEVALDALIFTCQEHVLVMVEILTHRPTKWPNKCADAGHKTYKPSNQAQEHNLVFAVKEECSLCILWHEFEGELPHHDSTDCAESKCGNNIQSFNKTFLACRMAGC</sequence>
<organism evidence="1">
    <name type="scientific">freshwater metagenome</name>
    <dbReference type="NCBI Taxonomy" id="449393"/>
    <lineage>
        <taxon>unclassified sequences</taxon>
        <taxon>metagenomes</taxon>
        <taxon>ecological metagenomes</taxon>
    </lineage>
</organism>
<reference evidence="1" key="1">
    <citation type="submission" date="2020-05" db="EMBL/GenBank/DDBJ databases">
        <authorList>
            <person name="Chiriac C."/>
            <person name="Salcher M."/>
            <person name="Ghai R."/>
            <person name="Kavagutti S V."/>
        </authorList>
    </citation>
    <scope>NUCLEOTIDE SEQUENCE</scope>
</reference>